<dbReference type="AlphaFoldDB" id="A0A9W9CI36"/>
<dbReference type="PANTHER" id="PTHR47534:SF3">
    <property type="entry name" value="ALCOHOL DEHYDROGENASE-LIKE C-TERMINAL DOMAIN-CONTAINING PROTEIN"/>
    <property type="match status" value="1"/>
</dbReference>
<accession>A0A9W9CI36</accession>
<sequence>MVSLPDVRASNAQIPTALPKGLVAVFAGATSGIGEYTLKTFVKYAVEPRIYLFARNASSAERVIADCRQLNPQGEYVFVKVDLSLVKDTDRACEEVKSKEKLVNLAVLSAGELRLDRKPTPEGLNSFLAASTYTRVRIAQQLLPLLTAASKTTSLARVIDVGRGTKEGDIDLSDLAGFELSLMSLRGHLTSMHTLAFEALAQQAPSVSFIHEFPGAVNSNLHKGVPGLLGSLIYVMTTVTYWTLGRWLFVPTEECGERHVFLATSGRYKPKEGQAAGVPLIEGMTEGRGSDGQVGSGMYSLNWDCEGPGEEADKVLKGLRQKGVKEVLWNHFAEQFEKATKSSAT</sequence>
<dbReference type="InterPro" id="IPR036291">
    <property type="entry name" value="NAD(P)-bd_dom_sf"/>
</dbReference>
<protein>
    <recommendedName>
        <fullName evidence="4">NAD(P)-binding protein</fullName>
    </recommendedName>
</protein>
<name>A0A9W9CI36_9PLEO</name>
<reference evidence="2" key="1">
    <citation type="submission" date="2022-10" db="EMBL/GenBank/DDBJ databases">
        <title>Tapping the CABI collections for fungal endophytes: first genome assemblies for Collariella, Neodidymelliopsis, Ascochyta clinopodiicola, Didymella pomorum, Didymosphaeria variabile, Neocosmospora piperis and Neocucurbitaria cava.</title>
        <authorList>
            <person name="Hill R."/>
        </authorList>
    </citation>
    <scope>NUCLEOTIDE SEQUENCE</scope>
    <source>
        <strain evidence="2">IMI 356814</strain>
    </source>
</reference>
<dbReference type="InterPro" id="IPR052228">
    <property type="entry name" value="Sec_Metab_Biosynth_Oxidored"/>
</dbReference>
<gene>
    <name evidence="2" type="ORF">N0V83_009698</name>
</gene>
<comment type="caution">
    <text evidence="2">The sequence shown here is derived from an EMBL/GenBank/DDBJ whole genome shotgun (WGS) entry which is preliminary data.</text>
</comment>
<organism evidence="2 3">
    <name type="scientific">Neocucurbitaria cava</name>
    <dbReference type="NCBI Taxonomy" id="798079"/>
    <lineage>
        <taxon>Eukaryota</taxon>
        <taxon>Fungi</taxon>
        <taxon>Dikarya</taxon>
        <taxon>Ascomycota</taxon>
        <taxon>Pezizomycotina</taxon>
        <taxon>Dothideomycetes</taxon>
        <taxon>Pleosporomycetidae</taxon>
        <taxon>Pleosporales</taxon>
        <taxon>Pleosporineae</taxon>
        <taxon>Cucurbitariaceae</taxon>
        <taxon>Neocucurbitaria</taxon>
    </lineage>
</organism>
<dbReference type="EMBL" id="JAPEUY010000019">
    <property type="protein sequence ID" value="KAJ4363405.1"/>
    <property type="molecule type" value="Genomic_DNA"/>
</dbReference>
<evidence type="ECO:0008006" key="4">
    <source>
        <dbReference type="Google" id="ProtNLM"/>
    </source>
</evidence>
<dbReference type="PANTHER" id="PTHR47534">
    <property type="entry name" value="YALI0E05731P"/>
    <property type="match status" value="1"/>
</dbReference>
<dbReference type="OrthoDB" id="2898509at2759"/>
<evidence type="ECO:0000313" key="2">
    <source>
        <dbReference type="EMBL" id="KAJ4363405.1"/>
    </source>
</evidence>
<dbReference type="SUPFAM" id="SSF51735">
    <property type="entry name" value="NAD(P)-binding Rossmann-fold domains"/>
    <property type="match status" value="1"/>
</dbReference>
<evidence type="ECO:0000256" key="1">
    <source>
        <dbReference type="ARBA" id="ARBA00023002"/>
    </source>
</evidence>
<dbReference type="Pfam" id="PF00106">
    <property type="entry name" value="adh_short"/>
    <property type="match status" value="1"/>
</dbReference>
<dbReference type="Gene3D" id="3.40.50.720">
    <property type="entry name" value="NAD(P)-binding Rossmann-like Domain"/>
    <property type="match status" value="1"/>
</dbReference>
<dbReference type="Proteomes" id="UP001140560">
    <property type="component" value="Unassembled WGS sequence"/>
</dbReference>
<proteinExistence type="predicted"/>
<keyword evidence="1" id="KW-0560">Oxidoreductase</keyword>
<dbReference type="InterPro" id="IPR002347">
    <property type="entry name" value="SDR_fam"/>
</dbReference>
<evidence type="ECO:0000313" key="3">
    <source>
        <dbReference type="Proteomes" id="UP001140560"/>
    </source>
</evidence>
<dbReference type="GO" id="GO:0016491">
    <property type="term" value="F:oxidoreductase activity"/>
    <property type="evidence" value="ECO:0007669"/>
    <property type="project" value="UniProtKB-KW"/>
</dbReference>
<keyword evidence="3" id="KW-1185">Reference proteome</keyword>